<feature type="region of interest" description="Disordered" evidence="1">
    <location>
        <begin position="504"/>
        <end position="524"/>
    </location>
</feature>
<sequence>MSKRTKRPSRRPSPFLRLPVEVIDIIFTYAYVPDDPSEHARVPHAVFCRHVQPSFTKFLYGDALVRTLRALQLFCTTLRRLTDLALKVRTLRIDFHDVHWRGSSRQEPWFLPSFPEDYEIIEALEYRRKGHGILFGQDLMQLWSQLSELRVLVLARLPLDLESLLGGTELQRLAKMEELHIEEWRPEQWRPERDDDRVQLMAQLARQPRLRRLHFRYNDDMPPLPSPGRQDIFNTQISTLSITCDQNGRPSPDFATLFPELREFFATTTTESDILSEYVEQLPASLRKIDLRRSDNNFGPPQGDDPVWDDVLSLLPDFPDLDTLYLPYGTFDEEELVSYLRSSRIRRIGFDWDCQLSDNTLLQIIQLPQIEHITLNHLRRRPPYWYGFRRIDLPPIKRPGILEADWAALQDAGRWDWYTPKWPEGATWEGLQAFFAKAAERNVVVDGTALAIKKGYEDWRQEQLAIVVEQGVQRGDWSTADESDFSWQEIRDYMARQWTKERKEHFITAPGPASPPSSSSSLSP</sequence>
<evidence type="ECO:0000313" key="3">
    <source>
        <dbReference type="Proteomes" id="UP000199069"/>
    </source>
</evidence>
<evidence type="ECO:0000313" key="2">
    <source>
        <dbReference type="EMBL" id="CTR05793.1"/>
    </source>
</evidence>
<dbReference type="EMBL" id="CWKI01000003">
    <property type="protein sequence ID" value="CTR05793.1"/>
    <property type="molecule type" value="Genomic_DNA"/>
</dbReference>
<keyword evidence="3" id="KW-1185">Reference proteome</keyword>
<dbReference type="Proteomes" id="UP000199069">
    <property type="component" value="Unassembled WGS sequence"/>
</dbReference>
<name>A0A0K3CAB5_RHOTO</name>
<gene>
    <name evidence="2" type="primary">FGENESH: predicted gene_3.105</name>
    <name evidence="2" type="ORF">BN2166_0016540</name>
</gene>
<dbReference type="SUPFAM" id="SSF52047">
    <property type="entry name" value="RNI-like"/>
    <property type="match status" value="1"/>
</dbReference>
<evidence type="ECO:0000256" key="1">
    <source>
        <dbReference type="SAM" id="MobiDB-lite"/>
    </source>
</evidence>
<reference evidence="2 3" key="1">
    <citation type="submission" date="2015-07" db="EMBL/GenBank/DDBJ databases">
        <authorList>
            <person name="Cajimat M.N.B."/>
            <person name="Milazzo M.L."/>
            <person name="Fulhorst C.F."/>
        </authorList>
    </citation>
    <scope>NUCLEOTIDE SEQUENCE [LARGE SCALE GENOMIC DNA]</scope>
    <source>
        <strain evidence="2">Single colony</strain>
    </source>
</reference>
<organism evidence="2 3">
    <name type="scientific">Rhodotorula toruloides</name>
    <name type="common">Yeast</name>
    <name type="synonym">Rhodosporidium toruloides</name>
    <dbReference type="NCBI Taxonomy" id="5286"/>
    <lineage>
        <taxon>Eukaryota</taxon>
        <taxon>Fungi</taxon>
        <taxon>Dikarya</taxon>
        <taxon>Basidiomycota</taxon>
        <taxon>Pucciniomycotina</taxon>
        <taxon>Microbotryomycetes</taxon>
        <taxon>Sporidiobolales</taxon>
        <taxon>Sporidiobolaceae</taxon>
        <taxon>Rhodotorula</taxon>
    </lineage>
</organism>
<protein>
    <submittedName>
        <fullName evidence="2">Uncharacterized protein</fullName>
    </submittedName>
</protein>
<dbReference type="InterPro" id="IPR032675">
    <property type="entry name" value="LRR_dom_sf"/>
</dbReference>
<dbReference type="AlphaFoldDB" id="A0A0K3CAB5"/>
<dbReference type="Gene3D" id="3.80.10.10">
    <property type="entry name" value="Ribonuclease Inhibitor"/>
    <property type="match status" value="1"/>
</dbReference>
<proteinExistence type="predicted"/>
<accession>A0A0K3CAB5</accession>